<keyword evidence="8" id="KW-1185">Reference proteome</keyword>
<dbReference type="OrthoDB" id="4567at2759"/>
<feature type="compositionally biased region" description="Low complexity" evidence="5">
    <location>
        <begin position="935"/>
        <end position="951"/>
    </location>
</feature>
<name>A0A0D2VIN0_CAPO3</name>
<dbReference type="Pfam" id="PF16876">
    <property type="entry name" value="Lipin_mid"/>
    <property type="match status" value="1"/>
</dbReference>
<evidence type="ECO:0000256" key="4">
    <source>
        <dbReference type="ARBA" id="ARBA00022801"/>
    </source>
</evidence>
<evidence type="ECO:0000256" key="2">
    <source>
        <dbReference type="ARBA" id="ARBA00005476"/>
    </source>
</evidence>
<dbReference type="SUPFAM" id="SSF56784">
    <property type="entry name" value="HAD-like"/>
    <property type="match status" value="1"/>
</dbReference>
<dbReference type="GO" id="GO:0005634">
    <property type="term" value="C:nucleus"/>
    <property type="evidence" value="ECO:0007669"/>
    <property type="project" value="TreeGrafter"/>
</dbReference>
<dbReference type="eggNOG" id="KOG2116">
    <property type="taxonomic scope" value="Eukaryota"/>
</dbReference>
<feature type="region of interest" description="Disordered" evidence="5">
    <location>
        <begin position="928"/>
        <end position="957"/>
    </location>
</feature>
<feature type="region of interest" description="Disordered" evidence="5">
    <location>
        <begin position="130"/>
        <end position="154"/>
    </location>
</feature>
<feature type="compositionally biased region" description="Low complexity" evidence="5">
    <location>
        <begin position="141"/>
        <end position="150"/>
    </location>
</feature>
<dbReference type="AlphaFoldDB" id="A0A0D2VIN0"/>
<gene>
    <name evidence="7" type="ORF">CAOG_001270</name>
</gene>
<evidence type="ECO:0000256" key="5">
    <source>
        <dbReference type="SAM" id="MobiDB-lite"/>
    </source>
</evidence>
<dbReference type="FunCoup" id="A0A0D2VIN0">
    <property type="interactions" value="203"/>
</dbReference>
<accession>A0A0D2VIN0</accession>
<dbReference type="EMBL" id="KE346361">
    <property type="protein sequence ID" value="KJE89847.1"/>
    <property type="molecule type" value="Genomic_DNA"/>
</dbReference>
<dbReference type="OMA" id="XIKHESS"/>
<evidence type="ECO:0000313" key="7">
    <source>
        <dbReference type="EMBL" id="KJE89847.1"/>
    </source>
</evidence>
<dbReference type="SMART" id="SM00775">
    <property type="entry name" value="LNS2"/>
    <property type="match status" value="1"/>
</dbReference>
<dbReference type="PhylomeDB" id="A0A0D2VIN0"/>
<proteinExistence type="inferred from homology"/>
<dbReference type="STRING" id="595528.A0A0D2VIN0"/>
<dbReference type="InterPro" id="IPR036412">
    <property type="entry name" value="HAD-like_sf"/>
</dbReference>
<protein>
    <recommendedName>
        <fullName evidence="3">phosphatidate phosphatase</fullName>
        <ecNumber evidence="3">3.1.3.4</ecNumber>
    </recommendedName>
</protein>
<feature type="region of interest" description="Disordered" evidence="5">
    <location>
        <begin position="172"/>
        <end position="191"/>
    </location>
</feature>
<dbReference type="PANTHER" id="PTHR12181:SF12">
    <property type="entry name" value="PHOSPHATIDATE PHOSPHATASE"/>
    <property type="match status" value="1"/>
</dbReference>
<dbReference type="GO" id="GO:0009062">
    <property type="term" value="P:fatty acid catabolic process"/>
    <property type="evidence" value="ECO:0007669"/>
    <property type="project" value="TreeGrafter"/>
</dbReference>
<evidence type="ECO:0000259" key="6">
    <source>
        <dbReference type="SMART" id="SM00775"/>
    </source>
</evidence>
<feature type="region of interest" description="Disordered" evidence="5">
    <location>
        <begin position="307"/>
        <end position="343"/>
    </location>
</feature>
<comment type="similarity">
    <text evidence="2">Belongs to the lipin family.</text>
</comment>
<evidence type="ECO:0000313" key="8">
    <source>
        <dbReference type="Proteomes" id="UP000008743"/>
    </source>
</evidence>
<feature type="region of interest" description="Disordered" evidence="5">
    <location>
        <begin position="200"/>
        <end position="237"/>
    </location>
</feature>
<feature type="domain" description="LNS2/PITP" evidence="6">
    <location>
        <begin position="708"/>
        <end position="864"/>
    </location>
</feature>
<dbReference type="Proteomes" id="UP000008743">
    <property type="component" value="Unassembled WGS sequence"/>
</dbReference>
<dbReference type="InterPro" id="IPR031315">
    <property type="entry name" value="LNS2/PITP"/>
</dbReference>
<dbReference type="InterPro" id="IPR026058">
    <property type="entry name" value="LIPIN"/>
</dbReference>
<dbReference type="InterPro" id="IPR031703">
    <property type="entry name" value="Lipin_mid"/>
</dbReference>
<dbReference type="GO" id="GO:0019432">
    <property type="term" value="P:triglyceride biosynthetic process"/>
    <property type="evidence" value="ECO:0007669"/>
    <property type="project" value="TreeGrafter"/>
</dbReference>
<evidence type="ECO:0000256" key="1">
    <source>
        <dbReference type="ARBA" id="ARBA00001946"/>
    </source>
</evidence>
<dbReference type="InParanoid" id="A0A0D2VIN0"/>
<dbReference type="Pfam" id="PF08235">
    <property type="entry name" value="LNS2"/>
    <property type="match status" value="1"/>
</dbReference>
<evidence type="ECO:0000256" key="3">
    <source>
        <dbReference type="ARBA" id="ARBA00012638"/>
    </source>
</evidence>
<feature type="compositionally biased region" description="Low complexity" evidence="5">
    <location>
        <begin position="307"/>
        <end position="318"/>
    </location>
</feature>
<dbReference type="InterPro" id="IPR013209">
    <property type="entry name" value="LNS2"/>
</dbReference>
<dbReference type="PANTHER" id="PTHR12181">
    <property type="entry name" value="LIPIN"/>
    <property type="match status" value="1"/>
</dbReference>
<dbReference type="InterPro" id="IPR007651">
    <property type="entry name" value="Lipin_N"/>
</dbReference>
<organism evidence="7 8">
    <name type="scientific">Capsaspora owczarzaki (strain ATCC 30864)</name>
    <dbReference type="NCBI Taxonomy" id="595528"/>
    <lineage>
        <taxon>Eukaryota</taxon>
        <taxon>Filasterea</taxon>
        <taxon>Capsaspora</taxon>
    </lineage>
</organism>
<reference evidence="8" key="1">
    <citation type="submission" date="2011-02" db="EMBL/GenBank/DDBJ databases">
        <title>The Genome Sequence of Capsaspora owczarzaki ATCC 30864.</title>
        <authorList>
            <person name="Russ C."/>
            <person name="Cuomo C."/>
            <person name="Burger G."/>
            <person name="Gray M.W."/>
            <person name="Holland P.W.H."/>
            <person name="King N."/>
            <person name="Lang F.B.F."/>
            <person name="Roger A.J."/>
            <person name="Ruiz-Trillo I."/>
            <person name="Young S.K."/>
            <person name="Zeng Q."/>
            <person name="Gargeya S."/>
            <person name="Alvarado L."/>
            <person name="Berlin A."/>
            <person name="Chapman S.B."/>
            <person name="Chen Z."/>
            <person name="Freedman E."/>
            <person name="Gellesch M."/>
            <person name="Goldberg J."/>
            <person name="Griggs A."/>
            <person name="Gujja S."/>
            <person name="Heilman E."/>
            <person name="Heiman D."/>
            <person name="Howarth C."/>
            <person name="Mehta T."/>
            <person name="Neiman D."/>
            <person name="Pearson M."/>
            <person name="Roberts A."/>
            <person name="Saif S."/>
            <person name="Shea T."/>
            <person name="Shenoy N."/>
            <person name="Sisk P."/>
            <person name="Stolte C."/>
            <person name="Sykes S."/>
            <person name="White J."/>
            <person name="Yandava C."/>
            <person name="Haas B."/>
            <person name="Nusbaum C."/>
            <person name="Birren B."/>
        </authorList>
    </citation>
    <scope>NUCLEOTIDE SEQUENCE</scope>
    <source>
        <strain evidence="8">ATCC 30864</strain>
    </source>
</reference>
<dbReference type="Pfam" id="PF04571">
    <property type="entry name" value="Lipin_N"/>
    <property type="match status" value="1"/>
</dbReference>
<comment type="cofactor">
    <cofactor evidence="1">
        <name>Mg(2+)</name>
        <dbReference type="ChEBI" id="CHEBI:18420"/>
    </cofactor>
</comment>
<dbReference type="GO" id="GO:0008195">
    <property type="term" value="F:phosphatidate phosphatase activity"/>
    <property type="evidence" value="ECO:0007669"/>
    <property type="project" value="UniProtKB-EC"/>
</dbReference>
<sequence length="957" mass="103001">MNYLGKAFSGLKDFYNDLNPSTLSGALDIIVVHHEDGSLTCSPFHVRFGKLQILRSKEKLVQIEVNGEKVDLIMKLGDAGEAFFVVEGDRLQDIPSHLLTSPIPTAAQADDTEIEPLMLDADPLATSGMSSDATSLAVHPTSSTTTTTTTAPIAIPERQHPANEHSLHFDLAEPLPHDSSAPPAILSTSLPSESGYMLHEPALDFGSAGPASDSEMDDSSDPTKSQQKKAGRTWSWGWGDLPQRSLSRLFGRRNQPPVSPDADKVVSDMEQGGIRLADLVDDDNATPPISHSPSEQQTIVQHMLNQQRLQQQRAQLQQHSREGSPRSSGASTPIDLSRSLDSSKGLSVVTSTSSLSRSASQVTAPEFPSIVLAASLADLAHPSSINLPVSPVSAADDDDDFIQMSLCGANPDFVAALKAHNQASEGRTSQQFAQLPSYVPLLQLFRKDLVTFEAFAANPLEVLRDERAVFRINGGFYNFVTAAPMILSVALYQQPLPLGIVHELQRVSLSDSLTAPASVTHAQPTAPPSSAPSKLAPNPSTSSSSSAPSSTPGSAPASATVSRQSSRRGWLRNFWSGDEALNVDSPPSQATNRLSDSDLFPATASTLGAIPVEPSIVHTPPPGASVRQPPANPNIDHVEELKNLVNGEPAAKIQAERYQKSLRLSSEQLAKLNLRPGANTIKFSVTTKLQGTATCTSSIFLWRYDCKIVISDVDGTITKSDVMGHILPALGRDWTHSGVASLYSALKSNGYEILYLSSRAIGQANITRGFLQGVKQGQLTLPHGPVLLSPDRLLTSFHREVIKRKPEEFKIACLKDIRSLFGLQDEPFYAGFGNRHTDSLSYRAVGVPEGRIFTINPAGELRLDLMSSFLSSYTKLSDLVDHMFPPINGKAAYAKVDVVDRFNNFNYWRPPLPVLDIANDPMLSPKIPSSPKGVSSPKLAPLSTPASAPAAVFTDKH</sequence>
<dbReference type="RefSeq" id="XP_004349790.1">
    <property type="nucleotide sequence ID" value="XM_004349740.2"/>
</dbReference>
<keyword evidence="4" id="KW-0378">Hydrolase</keyword>
<feature type="region of interest" description="Disordered" evidence="5">
    <location>
        <begin position="518"/>
        <end position="564"/>
    </location>
</feature>
<feature type="compositionally biased region" description="Low complexity" evidence="5">
    <location>
        <begin position="531"/>
        <end position="562"/>
    </location>
</feature>
<dbReference type="EC" id="3.1.3.4" evidence="3"/>